<comment type="subcellular location">
    <subcellularLocation>
        <location evidence="4">Secreted</location>
    </subcellularLocation>
</comment>
<dbReference type="PANTHER" id="PTHR43037">
    <property type="entry name" value="UNNAMED PRODUCT-RELATED"/>
    <property type="match status" value="1"/>
</dbReference>
<keyword evidence="2 4" id="KW-0732">Signal</keyword>
<comment type="function">
    <text evidence="4">Esterase involved in the hydrolysis of xylan, a major structural heterogeneous polysaccharide found in plant biomass representing the second most abundant polysaccharide in the biosphere, after cellulose.</text>
</comment>
<dbReference type="PANTHER" id="PTHR43037:SF5">
    <property type="entry name" value="FERULOYL ESTERASE"/>
    <property type="match status" value="1"/>
</dbReference>
<dbReference type="EMBL" id="LFIV01000054">
    <property type="protein sequence ID" value="KZL72690.1"/>
    <property type="molecule type" value="Genomic_DNA"/>
</dbReference>
<dbReference type="Pfam" id="PF10503">
    <property type="entry name" value="Esterase_PHB"/>
    <property type="match status" value="1"/>
</dbReference>
<keyword evidence="4" id="KW-0624">Polysaccharide degradation</keyword>
<dbReference type="InterPro" id="IPR050955">
    <property type="entry name" value="Plant_Biomass_Hydrol_Est"/>
</dbReference>
<keyword evidence="4" id="KW-0964">Secreted</keyword>
<name>A0A166TYS0_9PEZI</name>
<accession>A0A166TYS0</accession>
<reference evidence="5 6" key="1">
    <citation type="submission" date="2015-06" db="EMBL/GenBank/DDBJ databases">
        <title>Survival trade-offs in plant roots during colonization by closely related pathogenic and mutualistic fungi.</title>
        <authorList>
            <person name="Hacquard S."/>
            <person name="Kracher B."/>
            <person name="Hiruma K."/>
            <person name="Weinman A."/>
            <person name="Muench P."/>
            <person name="Garrido Oter R."/>
            <person name="Ver Loren van Themaat E."/>
            <person name="Dallerey J.-F."/>
            <person name="Damm U."/>
            <person name="Henrissat B."/>
            <person name="Lespinet O."/>
            <person name="Thon M."/>
            <person name="Kemen E."/>
            <person name="McHardy A.C."/>
            <person name="Schulze-Lefert P."/>
            <person name="O'Connell R.J."/>
        </authorList>
    </citation>
    <scope>NUCLEOTIDE SEQUENCE [LARGE SCALE GENOMIC DNA]</scope>
    <source>
        <strain evidence="5 6">0861</strain>
    </source>
</reference>
<keyword evidence="1 4" id="KW-0719">Serine esterase</keyword>
<protein>
    <recommendedName>
        <fullName evidence="4">Carboxylic ester hydrolase</fullName>
        <ecNumber evidence="4">3.1.1.-</ecNumber>
    </recommendedName>
</protein>
<dbReference type="EC" id="3.1.1.-" evidence="4"/>
<dbReference type="Proteomes" id="UP000076552">
    <property type="component" value="Unassembled WGS sequence"/>
</dbReference>
<feature type="signal peptide" evidence="4">
    <location>
        <begin position="1"/>
        <end position="18"/>
    </location>
</feature>
<dbReference type="GO" id="GO:0045493">
    <property type="term" value="P:xylan catabolic process"/>
    <property type="evidence" value="ECO:0007669"/>
    <property type="project" value="UniProtKB-UniRule"/>
</dbReference>
<dbReference type="STRING" id="708197.A0A166TYS0"/>
<dbReference type="InterPro" id="IPR029058">
    <property type="entry name" value="AB_hydrolase_fold"/>
</dbReference>
<keyword evidence="4" id="KW-0119">Carbohydrate metabolism</keyword>
<dbReference type="OrthoDB" id="2425929at2759"/>
<comment type="similarity">
    <text evidence="4">Belongs to the carbohydrate esterase 1 (CE1) family.</text>
</comment>
<evidence type="ECO:0000256" key="1">
    <source>
        <dbReference type="ARBA" id="ARBA00022487"/>
    </source>
</evidence>
<evidence type="ECO:0000256" key="3">
    <source>
        <dbReference type="ARBA" id="ARBA00022801"/>
    </source>
</evidence>
<sequence length="324" mass="35282">MLSPLTWAAALLPALASAASLQQITDFGPNPTNVSFYLYVPDSLIPNAPLLVFPHWCHGTAQDAFNWKPWRPLADELGFVTIYPSTPWTADYCWDVSSPQTLSHEGGGDSLGIVSMVRWTLENYDVDPDRVFVTGVSSGAMMTNVLVGAYPDVFAAGSAFAGVPFGCYAADGFAVWSDDCANGRITHTGEEWAAIVEAAYPGYAGPRPKLQVLHGDVDNVLNVTNFYEEIKLWTTVLGVGSTPTEVVENNPVEGWTKSVYGKRGLFETFLAHGIDHNIPDQPNEVVRFFDLDCVGESCFSRKSLPVPGTCVKRRNVARRSVANL</sequence>
<keyword evidence="6" id="KW-1185">Reference proteome</keyword>
<comment type="caution">
    <text evidence="5">The sequence shown here is derived from an EMBL/GenBank/DDBJ whole genome shotgun (WGS) entry which is preliminary data.</text>
</comment>
<proteinExistence type="inferred from homology"/>
<dbReference type="NCBIfam" id="TIGR01840">
    <property type="entry name" value="esterase_phb"/>
    <property type="match status" value="1"/>
</dbReference>
<dbReference type="SUPFAM" id="SSF53474">
    <property type="entry name" value="alpha/beta-Hydrolases"/>
    <property type="match status" value="2"/>
</dbReference>
<gene>
    <name evidence="5" type="ORF">CT0861_12088</name>
</gene>
<dbReference type="InterPro" id="IPR010126">
    <property type="entry name" value="Esterase_phb"/>
</dbReference>
<dbReference type="Gene3D" id="3.40.50.1820">
    <property type="entry name" value="alpha/beta hydrolase"/>
    <property type="match status" value="1"/>
</dbReference>
<keyword evidence="3 4" id="KW-0378">Hydrolase</keyword>
<dbReference type="GO" id="GO:0052689">
    <property type="term" value="F:carboxylic ester hydrolase activity"/>
    <property type="evidence" value="ECO:0007669"/>
    <property type="project" value="UniProtKB-KW"/>
</dbReference>
<feature type="chain" id="PRO_5029034415" description="Carboxylic ester hydrolase" evidence="4">
    <location>
        <begin position="19"/>
        <end position="324"/>
    </location>
</feature>
<evidence type="ECO:0000313" key="6">
    <source>
        <dbReference type="Proteomes" id="UP000076552"/>
    </source>
</evidence>
<dbReference type="AlphaFoldDB" id="A0A166TYS0"/>
<evidence type="ECO:0000256" key="4">
    <source>
        <dbReference type="RuleBase" id="RU367147"/>
    </source>
</evidence>
<organism evidence="5 6">
    <name type="scientific">Colletotrichum tofieldiae</name>
    <dbReference type="NCBI Taxonomy" id="708197"/>
    <lineage>
        <taxon>Eukaryota</taxon>
        <taxon>Fungi</taxon>
        <taxon>Dikarya</taxon>
        <taxon>Ascomycota</taxon>
        <taxon>Pezizomycotina</taxon>
        <taxon>Sordariomycetes</taxon>
        <taxon>Hypocreomycetidae</taxon>
        <taxon>Glomerellales</taxon>
        <taxon>Glomerellaceae</taxon>
        <taxon>Colletotrichum</taxon>
        <taxon>Colletotrichum spaethianum species complex</taxon>
    </lineage>
</organism>
<evidence type="ECO:0000256" key="2">
    <source>
        <dbReference type="ARBA" id="ARBA00022729"/>
    </source>
</evidence>
<evidence type="ECO:0000313" key="5">
    <source>
        <dbReference type="EMBL" id="KZL72690.1"/>
    </source>
</evidence>
<dbReference type="GO" id="GO:0005576">
    <property type="term" value="C:extracellular region"/>
    <property type="evidence" value="ECO:0007669"/>
    <property type="project" value="UniProtKB-SubCell"/>
</dbReference>